<proteinExistence type="predicted"/>
<dbReference type="PANTHER" id="PTHR33169">
    <property type="entry name" value="PADR-FAMILY TRANSCRIPTIONAL REGULATOR"/>
    <property type="match status" value="1"/>
</dbReference>
<dbReference type="EMBL" id="ARZA01000128">
    <property type="protein sequence ID" value="EOD00715.1"/>
    <property type="molecule type" value="Genomic_DNA"/>
</dbReference>
<dbReference type="InterPro" id="IPR036390">
    <property type="entry name" value="WH_DNA-bd_sf"/>
</dbReference>
<dbReference type="PANTHER" id="PTHR33169:SF14">
    <property type="entry name" value="TRANSCRIPTIONAL REGULATOR RV3488"/>
    <property type="match status" value="1"/>
</dbReference>
<dbReference type="InterPro" id="IPR005149">
    <property type="entry name" value="Tscrpt_reg_PadR_N"/>
</dbReference>
<dbReference type="Proteomes" id="UP000013378">
    <property type="component" value="Unassembled WGS sequence"/>
</dbReference>
<dbReference type="InterPro" id="IPR052509">
    <property type="entry name" value="Metal_resp_DNA-bind_regulator"/>
</dbReference>
<dbReference type="eggNOG" id="COG1695">
    <property type="taxonomic scope" value="Bacteria"/>
</dbReference>
<dbReference type="AlphaFoldDB" id="R1CEJ1"/>
<dbReference type="Gene3D" id="1.10.10.10">
    <property type="entry name" value="Winged helix-like DNA-binding domain superfamily/Winged helix DNA-binding domain"/>
    <property type="match status" value="1"/>
</dbReference>
<dbReference type="OrthoDB" id="9808017at2"/>
<dbReference type="Pfam" id="PF03551">
    <property type="entry name" value="PadR"/>
    <property type="match status" value="1"/>
</dbReference>
<evidence type="ECO:0000313" key="3">
    <source>
        <dbReference type="Proteomes" id="UP000013378"/>
    </source>
</evidence>
<keyword evidence="3" id="KW-1185">Reference proteome</keyword>
<sequence length="106" mass="12839">MSNLSKQLQEMVLKVIILKLLNVNDMYGYELNKTINEKSKGYFKMKEETLYPILYDMENKKLIESYWSKINFPRKYYRITKDGQKFLEQQLKELRAFKEGITRVLN</sequence>
<protein>
    <submittedName>
        <fullName evidence="2">Transcriptional regulator, PadR family</fullName>
    </submittedName>
</protein>
<evidence type="ECO:0000259" key="1">
    <source>
        <dbReference type="Pfam" id="PF03551"/>
    </source>
</evidence>
<organism evidence="2 3">
    <name type="scientific">Caldisalinibacter kiritimatiensis</name>
    <dbReference type="NCBI Taxonomy" id="1304284"/>
    <lineage>
        <taxon>Bacteria</taxon>
        <taxon>Bacillati</taxon>
        <taxon>Bacillota</taxon>
        <taxon>Tissierellia</taxon>
        <taxon>Tissierellales</taxon>
        <taxon>Thermohalobacteraceae</taxon>
        <taxon>Caldisalinibacter</taxon>
    </lineage>
</organism>
<accession>R1CEJ1</accession>
<dbReference type="InterPro" id="IPR036388">
    <property type="entry name" value="WH-like_DNA-bd_sf"/>
</dbReference>
<gene>
    <name evidence="2" type="ORF">L21TH_1241</name>
</gene>
<dbReference type="STRING" id="1304284.L21TH_1241"/>
<comment type="caution">
    <text evidence="2">The sequence shown here is derived from an EMBL/GenBank/DDBJ whole genome shotgun (WGS) entry which is preliminary data.</text>
</comment>
<dbReference type="RefSeq" id="WP_006311969.1">
    <property type="nucleotide sequence ID" value="NZ_ARZA01000128.1"/>
</dbReference>
<reference evidence="2 3" key="1">
    <citation type="journal article" date="2015" name="Geomicrobiol. J.">
        <title>Caldisalinibacter kiritimatiensis gen. nov., sp. nov., a moderately thermohalophilic thiosulfate-reducing bacterium from a hypersaline microbial mat.</title>
        <authorList>
            <person name="Ben Hania W."/>
            <person name="Joseph M."/>
            <person name="Fiebig A."/>
            <person name="Bunk B."/>
            <person name="Klenk H.-P."/>
            <person name="Fardeau M.-L."/>
            <person name="Spring S."/>
        </authorList>
    </citation>
    <scope>NUCLEOTIDE SEQUENCE [LARGE SCALE GENOMIC DNA]</scope>
    <source>
        <strain evidence="2 3">L21-TH-D2</strain>
    </source>
</reference>
<feature type="domain" description="Transcription regulator PadR N-terminal" evidence="1">
    <location>
        <begin position="17"/>
        <end position="88"/>
    </location>
</feature>
<evidence type="ECO:0000313" key="2">
    <source>
        <dbReference type="EMBL" id="EOD00715.1"/>
    </source>
</evidence>
<dbReference type="SUPFAM" id="SSF46785">
    <property type="entry name" value="Winged helix' DNA-binding domain"/>
    <property type="match status" value="1"/>
</dbReference>
<name>R1CEJ1_9FIRM</name>